<dbReference type="SMART" id="SM00900">
    <property type="entry name" value="FMN_bind"/>
    <property type="match status" value="1"/>
</dbReference>
<dbReference type="NCBIfam" id="NF002519">
    <property type="entry name" value="PRK01908.1"/>
    <property type="match status" value="1"/>
</dbReference>
<dbReference type="KEGG" id="azq:G3580_18755"/>
<evidence type="ECO:0000313" key="9">
    <source>
        <dbReference type="EMBL" id="QID19479.1"/>
    </source>
</evidence>
<dbReference type="GO" id="GO:0022900">
    <property type="term" value="P:electron transport chain"/>
    <property type="evidence" value="ECO:0007669"/>
    <property type="project" value="UniProtKB-UniRule"/>
</dbReference>
<dbReference type="Pfam" id="PF04205">
    <property type="entry name" value="FMN_bind"/>
    <property type="match status" value="1"/>
</dbReference>
<dbReference type="AlphaFoldDB" id="A0A6C1B941"/>
<evidence type="ECO:0000256" key="3">
    <source>
        <dbReference type="ARBA" id="ARBA00022630"/>
    </source>
</evidence>
<dbReference type="PANTHER" id="PTHR36118:SF1">
    <property type="entry name" value="ION-TRANSLOCATING OXIDOREDUCTASE COMPLEX SUBUNIT G"/>
    <property type="match status" value="1"/>
</dbReference>
<keyword evidence="4 6" id="KW-0288">FMN</keyword>
<keyword evidence="6" id="KW-1003">Cell membrane</keyword>
<comment type="subcellular location">
    <subcellularLocation>
        <location evidence="6">Cell inner membrane</location>
        <topology evidence="6">Single-pass membrane protein</topology>
    </subcellularLocation>
</comment>
<dbReference type="PIRSF" id="PIRSF006091">
    <property type="entry name" value="E_trnsport_RnfG"/>
    <property type="match status" value="1"/>
</dbReference>
<keyword evidence="10" id="KW-1185">Reference proteome</keyword>
<keyword evidence="2 6" id="KW-0597">Phosphoprotein</keyword>
<dbReference type="PANTHER" id="PTHR36118">
    <property type="entry name" value="ION-TRANSLOCATING OXIDOREDUCTASE COMPLEX SUBUNIT G"/>
    <property type="match status" value="1"/>
</dbReference>
<keyword evidence="6 7" id="KW-1133">Transmembrane helix</keyword>
<sequence>MHDPVQSPVEPVAPALAAREALVPGVMLGIVALLASGALALASRLTTGPIAAAEANDLRQSLIEVLPAGFADNDFLHDTVRVTGEGGAVTVYRARKGGAVDGAMFQVSGYGYSSDVQLMMAVDLSGRILGVRVLKHAETPGLGDRIEIAKSTWILGFDGHSLDDPKPARWAVKKDGGAFDQLTGATITPRAVVKAVKGGLLFFEAHRQQILGDPR</sequence>
<keyword evidence="6 7" id="KW-0812">Transmembrane</keyword>
<dbReference type="GO" id="GO:0010181">
    <property type="term" value="F:FMN binding"/>
    <property type="evidence" value="ECO:0007669"/>
    <property type="project" value="InterPro"/>
</dbReference>
<feature type="transmembrane region" description="Helical" evidence="7">
    <location>
        <begin position="21"/>
        <end position="42"/>
    </location>
</feature>
<keyword evidence="6 7" id="KW-0472">Membrane</keyword>
<dbReference type="HAMAP" id="MF_00479">
    <property type="entry name" value="RsxG_RnfG"/>
    <property type="match status" value="1"/>
</dbReference>
<evidence type="ECO:0000259" key="8">
    <source>
        <dbReference type="SMART" id="SM00900"/>
    </source>
</evidence>
<gene>
    <name evidence="9" type="primary">rsxG</name>
    <name evidence="6" type="synonym">rnfG</name>
    <name evidence="9" type="ORF">G3580_18755</name>
</gene>
<dbReference type="InterPro" id="IPR010209">
    <property type="entry name" value="Ion_transpt_RnfG/RsxG"/>
</dbReference>
<dbReference type="EC" id="7.-.-.-" evidence="6"/>
<evidence type="ECO:0000256" key="1">
    <source>
        <dbReference type="ARBA" id="ARBA00022448"/>
    </source>
</evidence>
<protein>
    <recommendedName>
        <fullName evidence="6">Ion-translocating oxidoreductase complex subunit G</fullName>
        <ecNumber evidence="6">7.-.-.-</ecNumber>
    </recommendedName>
    <alternativeName>
        <fullName evidence="6">Rnf electron transport complex subunit G</fullName>
    </alternativeName>
</protein>
<evidence type="ECO:0000256" key="5">
    <source>
        <dbReference type="ARBA" id="ARBA00022982"/>
    </source>
</evidence>
<dbReference type="Proteomes" id="UP000501991">
    <property type="component" value="Chromosome"/>
</dbReference>
<dbReference type="GO" id="GO:0009055">
    <property type="term" value="F:electron transfer activity"/>
    <property type="evidence" value="ECO:0007669"/>
    <property type="project" value="InterPro"/>
</dbReference>
<evidence type="ECO:0000313" key="10">
    <source>
        <dbReference type="Proteomes" id="UP000501991"/>
    </source>
</evidence>
<evidence type="ECO:0000256" key="4">
    <source>
        <dbReference type="ARBA" id="ARBA00022643"/>
    </source>
</evidence>
<comment type="subunit">
    <text evidence="6">The complex is composed of six subunits: RnfA, RnfB, RnfC, RnfD, RnfE and RnfG.</text>
</comment>
<proteinExistence type="inferred from homology"/>
<organism evidence="9 10">
    <name type="scientific">Nitrogeniibacter mangrovi</name>
    <dbReference type="NCBI Taxonomy" id="2016596"/>
    <lineage>
        <taxon>Bacteria</taxon>
        <taxon>Pseudomonadati</taxon>
        <taxon>Pseudomonadota</taxon>
        <taxon>Betaproteobacteria</taxon>
        <taxon>Rhodocyclales</taxon>
        <taxon>Zoogloeaceae</taxon>
        <taxon>Nitrogeniibacter</taxon>
    </lineage>
</organism>
<comment type="cofactor">
    <cofactor evidence="6">
        <name>FMN</name>
        <dbReference type="ChEBI" id="CHEBI:58210"/>
    </cofactor>
</comment>
<dbReference type="NCBIfam" id="TIGR01947">
    <property type="entry name" value="rnfG"/>
    <property type="match status" value="1"/>
</dbReference>
<feature type="domain" description="FMN-binding" evidence="8">
    <location>
        <begin position="111"/>
        <end position="203"/>
    </location>
</feature>
<dbReference type="GO" id="GO:0005886">
    <property type="term" value="C:plasma membrane"/>
    <property type="evidence" value="ECO:0007669"/>
    <property type="project" value="UniProtKB-SubCell"/>
</dbReference>
<name>A0A6C1B941_9RHOO</name>
<accession>A0A6C1B941</accession>
<keyword evidence="6" id="KW-1278">Translocase</keyword>
<evidence type="ECO:0000256" key="6">
    <source>
        <dbReference type="HAMAP-Rule" id="MF_00479"/>
    </source>
</evidence>
<evidence type="ECO:0000256" key="2">
    <source>
        <dbReference type="ARBA" id="ARBA00022553"/>
    </source>
</evidence>
<comment type="function">
    <text evidence="6">Part of a membrane-bound complex that couples electron transfer with translocation of ions across the membrane.</text>
</comment>
<dbReference type="EMBL" id="CP048836">
    <property type="protein sequence ID" value="QID19479.1"/>
    <property type="molecule type" value="Genomic_DNA"/>
</dbReference>
<keyword evidence="6" id="KW-0997">Cell inner membrane</keyword>
<dbReference type="RefSeq" id="WP_173768125.1">
    <property type="nucleotide sequence ID" value="NZ_CP048836.1"/>
</dbReference>
<dbReference type="InterPro" id="IPR007329">
    <property type="entry name" value="FMN-bd"/>
</dbReference>
<reference evidence="9 10" key="1">
    <citation type="submission" date="2020-02" db="EMBL/GenBank/DDBJ databases">
        <title>Nitrogenibacter mangrovi gen. nov., sp. nov. isolated from mangrove sediment, a denitrifying betaproteobacterium.</title>
        <authorList>
            <person name="Liao H."/>
            <person name="Tian Y."/>
        </authorList>
    </citation>
    <scope>NUCLEOTIDE SEQUENCE [LARGE SCALE GENOMIC DNA]</scope>
    <source>
        <strain evidence="9 10">M9-3-2</strain>
    </source>
</reference>
<keyword evidence="5 6" id="KW-0249">Electron transport</keyword>
<comment type="similarity">
    <text evidence="6">Belongs to the RnfG family.</text>
</comment>
<feature type="modified residue" description="FMN phosphoryl threonine" evidence="6">
    <location>
        <position position="186"/>
    </location>
</feature>
<keyword evidence="3 6" id="KW-0285">Flavoprotein</keyword>
<evidence type="ECO:0000256" key="7">
    <source>
        <dbReference type="SAM" id="Phobius"/>
    </source>
</evidence>
<keyword evidence="1 6" id="KW-0813">Transport</keyword>